<evidence type="ECO:0000313" key="2">
    <source>
        <dbReference type="EMBL" id="GBP03125.1"/>
    </source>
</evidence>
<sequence>MGKGYIRTLGLRKDPLNASPMFLDVDTSHLDLQVKPPPAIKVKSEVFYRSPEADTAYHDVGPARMHILSYVMVSFDNGINSSQIENNDKNLFSPVHVEKQDYVRVTEVTWLFTRDHRDKNKQQTLSQRGSELIDSIQRATRMFHIVCGVRPPTSAPTPAGPPGDQLRSSPNTGPGAGGDRDEVVVSKSRSRNGVPLDHRKTVDSEWYATICLPEVFEEIRKNNDNAESFFIMAMPAVPRRLSKD</sequence>
<gene>
    <name evidence="2" type="ORF">EVAR_2592_1</name>
</gene>
<keyword evidence="3" id="KW-1185">Reference proteome</keyword>
<accession>A0A4C1SMA6</accession>
<name>A0A4C1SMA6_EUMVA</name>
<protein>
    <submittedName>
        <fullName evidence="2">Uncharacterized protein</fullName>
    </submittedName>
</protein>
<evidence type="ECO:0000313" key="3">
    <source>
        <dbReference type="Proteomes" id="UP000299102"/>
    </source>
</evidence>
<dbReference type="EMBL" id="BGZK01000009">
    <property type="protein sequence ID" value="GBP03125.1"/>
    <property type="molecule type" value="Genomic_DNA"/>
</dbReference>
<proteinExistence type="predicted"/>
<organism evidence="2 3">
    <name type="scientific">Eumeta variegata</name>
    <name type="common">Bagworm moth</name>
    <name type="synonym">Eumeta japonica</name>
    <dbReference type="NCBI Taxonomy" id="151549"/>
    <lineage>
        <taxon>Eukaryota</taxon>
        <taxon>Metazoa</taxon>
        <taxon>Ecdysozoa</taxon>
        <taxon>Arthropoda</taxon>
        <taxon>Hexapoda</taxon>
        <taxon>Insecta</taxon>
        <taxon>Pterygota</taxon>
        <taxon>Neoptera</taxon>
        <taxon>Endopterygota</taxon>
        <taxon>Lepidoptera</taxon>
        <taxon>Glossata</taxon>
        <taxon>Ditrysia</taxon>
        <taxon>Tineoidea</taxon>
        <taxon>Psychidae</taxon>
        <taxon>Oiketicinae</taxon>
        <taxon>Eumeta</taxon>
    </lineage>
</organism>
<evidence type="ECO:0000256" key="1">
    <source>
        <dbReference type="SAM" id="MobiDB-lite"/>
    </source>
</evidence>
<dbReference type="Proteomes" id="UP000299102">
    <property type="component" value="Unassembled WGS sequence"/>
</dbReference>
<comment type="caution">
    <text evidence="2">The sequence shown here is derived from an EMBL/GenBank/DDBJ whole genome shotgun (WGS) entry which is preliminary data.</text>
</comment>
<dbReference type="AlphaFoldDB" id="A0A4C1SMA6"/>
<feature type="region of interest" description="Disordered" evidence="1">
    <location>
        <begin position="148"/>
        <end position="196"/>
    </location>
</feature>
<reference evidence="2 3" key="1">
    <citation type="journal article" date="2019" name="Commun. Biol.">
        <title>The bagworm genome reveals a unique fibroin gene that provides high tensile strength.</title>
        <authorList>
            <person name="Kono N."/>
            <person name="Nakamura H."/>
            <person name="Ohtoshi R."/>
            <person name="Tomita M."/>
            <person name="Numata K."/>
            <person name="Arakawa K."/>
        </authorList>
    </citation>
    <scope>NUCLEOTIDE SEQUENCE [LARGE SCALE GENOMIC DNA]</scope>
</reference>